<evidence type="ECO:0000313" key="4">
    <source>
        <dbReference type="Proteomes" id="UP000281955"/>
    </source>
</evidence>
<reference evidence="3 4" key="1">
    <citation type="submission" date="2018-10" db="EMBL/GenBank/DDBJ databases">
        <title>Genomic Encyclopedia of Archaeal and Bacterial Type Strains, Phase II (KMG-II): from individual species to whole genera.</title>
        <authorList>
            <person name="Goeker M."/>
        </authorList>
    </citation>
    <scope>NUCLEOTIDE SEQUENCE [LARGE SCALE GENOMIC DNA]</scope>
    <source>
        <strain evidence="3 4">RP-AC37</strain>
    </source>
</reference>
<keyword evidence="1" id="KW-0812">Transmembrane</keyword>
<keyword evidence="1" id="KW-0472">Membrane</keyword>
<feature type="domain" description="DUF6458" evidence="2">
    <location>
        <begin position="1"/>
        <end position="78"/>
    </location>
</feature>
<dbReference type="AlphaFoldDB" id="A0A420XQJ4"/>
<dbReference type="InterPro" id="IPR045597">
    <property type="entry name" value="DUF6458"/>
</dbReference>
<evidence type="ECO:0000259" key="2">
    <source>
        <dbReference type="Pfam" id="PF20059"/>
    </source>
</evidence>
<dbReference type="InParanoid" id="A0A420XQJ4"/>
<accession>A0A420XQJ4</accession>
<feature type="transmembrane region" description="Helical" evidence="1">
    <location>
        <begin position="32"/>
        <end position="52"/>
    </location>
</feature>
<dbReference type="Proteomes" id="UP000281955">
    <property type="component" value="Unassembled WGS sequence"/>
</dbReference>
<proteinExistence type="predicted"/>
<keyword evidence="1" id="KW-1133">Transmembrane helix</keyword>
<name>A0A420XQJ4_9ACTN</name>
<keyword evidence="4" id="KW-1185">Reference proteome</keyword>
<evidence type="ECO:0000313" key="3">
    <source>
        <dbReference type="EMBL" id="RKS75578.1"/>
    </source>
</evidence>
<dbReference type="RefSeq" id="WP_121193525.1">
    <property type="nucleotide sequence ID" value="NZ_RBWV01000011.1"/>
</dbReference>
<comment type="caution">
    <text evidence="3">The sequence shown here is derived from an EMBL/GenBank/DDBJ whole genome shotgun (WGS) entry which is preliminary data.</text>
</comment>
<evidence type="ECO:0000256" key="1">
    <source>
        <dbReference type="SAM" id="Phobius"/>
    </source>
</evidence>
<sequence length="84" mass="8726">MGIGISILLIAAGLILALAVDATVAGLDIHTVGWILAAAGVLGLVLEFALFAPRRRVAGPVVEREVVAPTTRTVVEERQVPPAY</sequence>
<dbReference type="EMBL" id="RBWV01000011">
    <property type="protein sequence ID" value="RKS75578.1"/>
    <property type="molecule type" value="Genomic_DNA"/>
</dbReference>
<dbReference type="Pfam" id="PF20059">
    <property type="entry name" value="DUF6458"/>
    <property type="match status" value="1"/>
</dbReference>
<gene>
    <name evidence="3" type="ORF">CLV35_2051</name>
</gene>
<protein>
    <recommendedName>
        <fullName evidence="2">DUF6458 domain-containing protein</fullName>
    </recommendedName>
</protein>
<organism evidence="3 4">
    <name type="scientific">Motilibacter peucedani</name>
    <dbReference type="NCBI Taxonomy" id="598650"/>
    <lineage>
        <taxon>Bacteria</taxon>
        <taxon>Bacillati</taxon>
        <taxon>Actinomycetota</taxon>
        <taxon>Actinomycetes</taxon>
        <taxon>Motilibacterales</taxon>
        <taxon>Motilibacteraceae</taxon>
        <taxon>Motilibacter</taxon>
    </lineage>
</organism>